<dbReference type="InterPro" id="IPR031165">
    <property type="entry name" value="GNAT_YJDJ"/>
</dbReference>
<sequence>MAIEIHDLREAGRLEAREEGELVGSLAYFVLAAAPHALVAVHTVVEPGQEGRGIGGQLVARFYETAAEEQVPVVPLCPYAAAWAARHPDRAPAADPATVTAATAELEADPRRW</sequence>
<evidence type="ECO:0000259" key="2">
    <source>
        <dbReference type="PROSITE" id="PS51729"/>
    </source>
</evidence>
<name>A0ABS8B7Z3_9ACTN</name>
<dbReference type="Gene3D" id="3.40.630.30">
    <property type="match status" value="1"/>
</dbReference>
<dbReference type="InterPro" id="IPR016181">
    <property type="entry name" value="Acyl_CoA_acyltransferase"/>
</dbReference>
<accession>A0ABS8B7Z3</accession>
<dbReference type="CDD" id="cd04301">
    <property type="entry name" value="NAT_SF"/>
    <property type="match status" value="1"/>
</dbReference>
<proteinExistence type="predicted"/>
<dbReference type="PROSITE" id="PS51729">
    <property type="entry name" value="GNAT_YJDJ"/>
    <property type="match status" value="1"/>
</dbReference>
<dbReference type="Proteomes" id="UP001199054">
    <property type="component" value="Unassembled WGS sequence"/>
</dbReference>
<feature type="region of interest" description="Disordered" evidence="1">
    <location>
        <begin position="90"/>
        <end position="113"/>
    </location>
</feature>
<protein>
    <submittedName>
        <fullName evidence="3">N-acetyltransferase</fullName>
    </submittedName>
</protein>
<dbReference type="SUPFAM" id="SSF55729">
    <property type="entry name" value="Acyl-CoA N-acyltransferases (Nat)"/>
    <property type="match status" value="1"/>
</dbReference>
<evidence type="ECO:0000256" key="1">
    <source>
        <dbReference type="SAM" id="MobiDB-lite"/>
    </source>
</evidence>
<feature type="domain" description="N-acetyltransferase" evidence="2">
    <location>
        <begin position="6"/>
        <end position="95"/>
    </location>
</feature>
<evidence type="ECO:0000313" key="4">
    <source>
        <dbReference type="Proteomes" id="UP001199054"/>
    </source>
</evidence>
<dbReference type="EMBL" id="JAJAUY010000051">
    <property type="protein sequence ID" value="MCB5180722.1"/>
    <property type="molecule type" value="Genomic_DNA"/>
</dbReference>
<dbReference type="RefSeq" id="WP_226727590.1">
    <property type="nucleotide sequence ID" value="NZ_JAJAUY010000051.1"/>
</dbReference>
<feature type="compositionally biased region" description="Low complexity" evidence="1">
    <location>
        <begin position="93"/>
        <end position="104"/>
    </location>
</feature>
<organism evidence="3 4">
    <name type="scientific">Streptomyces antimicrobicus</name>
    <dbReference type="NCBI Taxonomy" id="2883108"/>
    <lineage>
        <taxon>Bacteria</taxon>
        <taxon>Bacillati</taxon>
        <taxon>Actinomycetota</taxon>
        <taxon>Actinomycetes</taxon>
        <taxon>Kitasatosporales</taxon>
        <taxon>Streptomycetaceae</taxon>
        <taxon>Streptomyces</taxon>
    </lineage>
</organism>
<dbReference type="Pfam" id="PF14542">
    <property type="entry name" value="Acetyltransf_CG"/>
    <property type="match status" value="1"/>
</dbReference>
<reference evidence="3 4" key="1">
    <citation type="submission" date="2021-10" db="EMBL/GenBank/DDBJ databases">
        <title>Streptomyces sp. strain SMC 277, a novel streptomycete isolated from soil.</title>
        <authorList>
            <person name="Chanama M."/>
        </authorList>
    </citation>
    <scope>NUCLEOTIDE SEQUENCE [LARGE SCALE GENOMIC DNA]</scope>
    <source>
        <strain evidence="3 4">SMC 277</strain>
    </source>
</reference>
<comment type="caution">
    <text evidence="3">The sequence shown here is derived from an EMBL/GenBank/DDBJ whole genome shotgun (WGS) entry which is preliminary data.</text>
</comment>
<keyword evidence="4" id="KW-1185">Reference proteome</keyword>
<evidence type="ECO:0000313" key="3">
    <source>
        <dbReference type="EMBL" id="MCB5180722.1"/>
    </source>
</evidence>
<gene>
    <name evidence="3" type="ORF">LG632_15185</name>
</gene>